<dbReference type="PANTHER" id="PTHR46094">
    <property type="entry name" value="INTEGRATOR COMPLEX SUBUNIT 9"/>
    <property type="match status" value="1"/>
</dbReference>
<gene>
    <name evidence="3" type="ORF">RhiirA4_518966</name>
</gene>
<dbReference type="InterPro" id="IPR036866">
    <property type="entry name" value="RibonucZ/Hydroxyglut_hydro"/>
</dbReference>
<keyword evidence="4" id="KW-1185">Reference proteome</keyword>
<dbReference type="SUPFAM" id="SSF56281">
    <property type="entry name" value="Metallo-hydrolase/oxidoreductase"/>
    <property type="match status" value="1"/>
</dbReference>
<sequence length="255" mass="28101">MDFVTLMILYTWVFNFEKFEQSEGSSKLFNDIVKNKIGGGKENRGGENGIYVDSESTYVDAGCWPELKHSAGLGFRNAGQDPISTENKEHDRKHRKLDHLIDLAGDGSGVAGGGSVIYWFYLIIEYTPTILFGSLGYCLGSANWMIDCGGEKISIVSSSSTVQNIHPLPFDKTVLNNADVIILSDLRDKDGARFETIFIEIGNCVGFLSQHIRAVGLRGIPFYAVSPIAEESLIYVGNVNEVTNMLGERKPPQHV</sequence>
<proteinExistence type="predicted"/>
<protein>
    <submittedName>
        <fullName evidence="3">Uncharacterized protein</fullName>
    </submittedName>
</protein>
<evidence type="ECO:0000256" key="1">
    <source>
        <dbReference type="ARBA" id="ARBA00004123"/>
    </source>
</evidence>
<organism evidence="3 4">
    <name type="scientific">Rhizophagus irregularis</name>
    <dbReference type="NCBI Taxonomy" id="588596"/>
    <lineage>
        <taxon>Eukaryota</taxon>
        <taxon>Fungi</taxon>
        <taxon>Fungi incertae sedis</taxon>
        <taxon>Mucoromycota</taxon>
        <taxon>Glomeromycotina</taxon>
        <taxon>Glomeromycetes</taxon>
        <taxon>Glomerales</taxon>
        <taxon>Glomeraceae</taxon>
        <taxon>Rhizophagus</taxon>
    </lineage>
</organism>
<accession>A0A2I1GHN8</accession>
<evidence type="ECO:0000313" key="3">
    <source>
        <dbReference type="EMBL" id="PKY46129.1"/>
    </source>
</evidence>
<dbReference type="PANTHER" id="PTHR46094:SF1">
    <property type="entry name" value="INTEGRATOR COMPLEX SUBUNIT 9"/>
    <property type="match status" value="1"/>
</dbReference>
<evidence type="ECO:0000256" key="2">
    <source>
        <dbReference type="ARBA" id="ARBA00023242"/>
    </source>
</evidence>
<keyword evidence="2" id="KW-0539">Nucleus</keyword>
<dbReference type="GO" id="GO:0034472">
    <property type="term" value="P:snRNA 3'-end processing"/>
    <property type="evidence" value="ECO:0007669"/>
    <property type="project" value="TreeGrafter"/>
</dbReference>
<evidence type="ECO:0000313" key="4">
    <source>
        <dbReference type="Proteomes" id="UP000234323"/>
    </source>
</evidence>
<dbReference type="InterPro" id="IPR027074">
    <property type="entry name" value="Integrator_9su"/>
</dbReference>
<dbReference type="GO" id="GO:0032039">
    <property type="term" value="C:integrator complex"/>
    <property type="evidence" value="ECO:0007669"/>
    <property type="project" value="InterPro"/>
</dbReference>
<comment type="subcellular location">
    <subcellularLocation>
        <location evidence="1">Nucleus</location>
    </subcellularLocation>
</comment>
<name>A0A2I1GHN8_9GLOM</name>
<reference evidence="3 4" key="1">
    <citation type="submission" date="2015-10" db="EMBL/GenBank/DDBJ databases">
        <title>Genome analyses suggest a sexual origin of heterokaryosis in a supposedly ancient asexual fungus.</title>
        <authorList>
            <person name="Ropars J."/>
            <person name="Sedzielewska K."/>
            <person name="Noel J."/>
            <person name="Charron P."/>
            <person name="Farinelli L."/>
            <person name="Marton T."/>
            <person name="Kruger M."/>
            <person name="Pelin A."/>
            <person name="Brachmann A."/>
            <person name="Corradi N."/>
        </authorList>
    </citation>
    <scope>NUCLEOTIDE SEQUENCE [LARGE SCALE GENOMIC DNA]</scope>
    <source>
        <strain evidence="3 4">A4</strain>
    </source>
</reference>
<dbReference type="EMBL" id="LLXI01000434">
    <property type="protein sequence ID" value="PKY46129.1"/>
    <property type="molecule type" value="Genomic_DNA"/>
</dbReference>
<dbReference type="VEuPathDB" id="FungiDB:RhiirA1_454044"/>
<dbReference type="AlphaFoldDB" id="A0A2I1GHN8"/>
<dbReference type="VEuPathDB" id="FungiDB:FUN_022801"/>
<comment type="caution">
    <text evidence="3">The sequence shown here is derived from an EMBL/GenBank/DDBJ whole genome shotgun (WGS) entry which is preliminary data.</text>
</comment>
<dbReference type="Proteomes" id="UP000234323">
    <property type="component" value="Unassembled WGS sequence"/>
</dbReference>